<feature type="domain" description="N-acetyltransferase" evidence="4">
    <location>
        <begin position="4"/>
        <end position="163"/>
    </location>
</feature>
<dbReference type="KEGG" id="gai:IMCC3135_23250"/>
<dbReference type="PROSITE" id="PS51186">
    <property type="entry name" value="GNAT"/>
    <property type="match status" value="1"/>
</dbReference>
<dbReference type="FunFam" id="3.40.630.30:FF:000064">
    <property type="entry name" value="GNAT family acetyltransferase"/>
    <property type="match status" value="1"/>
</dbReference>
<dbReference type="InterPro" id="IPR051016">
    <property type="entry name" value="Diverse_Substrate_AcTransf"/>
</dbReference>
<evidence type="ECO:0000256" key="2">
    <source>
        <dbReference type="ARBA" id="ARBA00022679"/>
    </source>
</evidence>
<dbReference type="SUPFAM" id="SSF55729">
    <property type="entry name" value="Acyl-CoA N-acyltransferases (Nat)"/>
    <property type="match status" value="1"/>
</dbReference>
<sequence length="164" mass="18690">MANIIIRPAMLEDAEQIHEFIIDLASFEKSRAEVKSTIGDVRKSLFSDDCKAYALIAERRTAAVGMAVYFFNYSTWLGRNGLYLEDLYVSQGYRGLGVGKMLMSHLAAIAMQNSCHRMEWSVLKWNQQAIDVYNSMDAERQNEWVGYRLSGDALKRLAQFSTDN</sequence>
<evidence type="ECO:0000313" key="6">
    <source>
        <dbReference type="Proteomes" id="UP000250079"/>
    </source>
</evidence>
<reference evidence="5 6" key="1">
    <citation type="submission" date="2016-12" db="EMBL/GenBank/DDBJ databases">
        <authorList>
            <person name="Song W.-J."/>
            <person name="Kurnit D.M."/>
        </authorList>
    </citation>
    <scope>NUCLEOTIDE SEQUENCE [LARGE SCALE GENOMIC DNA]</scope>
    <source>
        <strain evidence="5 6">IMCC3135</strain>
    </source>
</reference>
<keyword evidence="2" id="KW-0808">Transferase</keyword>
<gene>
    <name evidence="5" type="ORF">IMCC3135_23250</name>
</gene>
<proteinExistence type="inferred from homology"/>
<accession>A0A2Z2NTT0</accession>
<name>A0A2Z2NTT0_9GAMM</name>
<organism evidence="5 6">
    <name type="scientific">Granulosicoccus antarcticus IMCC3135</name>
    <dbReference type="NCBI Taxonomy" id="1192854"/>
    <lineage>
        <taxon>Bacteria</taxon>
        <taxon>Pseudomonadati</taxon>
        <taxon>Pseudomonadota</taxon>
        <taxon>Gammaproteobacteria</taxon>
        <taxon>Chromatiales</taxon>
        <taxon>Granulosicoccaceae</taxon>
        <taxon>Granulosicoccus</taxon>
    </lineage>
</organism>
<dbReference type="PANTHER" id="PTHR10545:SF29">
    <property type="entry name" value="GH14572P-RELATED"/>
    <property type="match status" value="1"/>
</dbReference>
<evidence type="ECO:0000313" key="5">
    <source>
        <dbReference type="EMBL" id="ASJ74719.1"/>
    </source>
</evidence>
<keyword evidence="3" id="KW-0012">Acyltransferase</keyword>
<dbReference type="Pfam" id="PF00583">
    <property type="entry name" value="Acetyltransf_1"/>
    <property type="match status" value="1"/>
</dbReference>
<dbReference type="InterPro" id="IPR016181">
    <property type="entry name" value="Acyl_CoA_acyltransferase"/>
</dbReference>
<dbReference type="GO" id="GO:0008080">
    <property type="term" value="F:N-acetyltransferase activity"/>
    <property type="evidence" value="ECO:0007669"/>
    <property type="project" value="TreeGrafter"/>
</dbReference>
<dbReference type="Proteomes" id="UP000250079">
    <property type="component" value="Chromosome"/>
</dbReference>
<comment type="similarity">
    <text evidence="1">Belongs to the acetyltransferase family.</text>
</comment>
<dbReference type="InterPro" id="IPR000182">
    <property type="entry name" value="GNAT_dom"/>
</dbReference>
<dbReference type="AlphaFoldDB" id="A0A2Z2NTT0"/>
<dbReference type="RefSeq" id="WP_088919713.1">
    <property type="nucleotide sequence ID" value="NZ_CP018632.1"/>
</dbReference>
<dbReference type="OrthoDB" id="9805924at2"/>
<evidence type="ECO:0000256" key="1">
    <source>
        <dbReference type="ARBA" id="ARBA00008694"/>
    </source>
</evidence>
<keyword evidence="6" id="KW-1185">Reference proteome</keyword>
<dbReference type="EMBL" id="CP018632">
    <property type="protein sequence ID" value="ASJ74719.1"/>
    <property type="molecule type" value="Genomic_DNA"/>
</dbReference>
<evidence type="ECO:0000256" key="3">
    <source>
        <dbReference type="ARBA" id="ARBA00023315"/>
    </source>
</evidence>
<dbReference type="CDD" id="cd04301">
    <property type="entry name" value="NAT_SF"/>
    <property type="match status" value="1"/>
</dbReference>
<evidence type="ECO:0000259" key="4">
    <source>
        <dbReference type="PROSITE" id="PS51186"/>
    </source>
</evidence>
<dbReference type="Gene3D" id="3.40.630.30">
    <property type="match status" value="1"/>
</dbReference>
<dbReference type="PANTHER" id="PTHR10545">
    <property type="entry name" value="DIAMINE N-ACETYLTRANSFERASE"/>
    <property type="match status" value="1"/>
</dbReference>
<protein>
    <recommendedName>
        <fullName evidence="4">N-acetyltransferase domain-containing protein</fullName>
    </recommendedName>
</protein>